<evidence type="ECO:0000313" key="2">
    <source>
        <dbReference type="EMBL" id="EJK61580.1"/>
    </source>
</evidence>
<feature type="compositionally biased region" description="Low complexity" evidence="1">
    <location>
        <begin position="22"/>
        <end position="36"/>
    </location>
</feature>
<keyword evidence="3" id="KW-1185">Reference proteome</keyword>
<dbReference type="EMBL" id="AGNL01019789">
    <property type="protein sequence ID" value="EJK61580.1"/>
    <property type="molecule type" value="Genomic_DNA"/>
</dbReference>
<comment type="caution">
    <text evidence="2">The sequence shown here is derived from an EMBL/GenBank/DDBJ whole genome shotgun (WGS) entry which is preliminary data.</text>
</comment>
<accession>K0S8E9</accession>
<dbReference type="Proteomes" id="UP000266841">
    <property type="component" value="Unassembled WGS sequence"/>
</dbReference>
<sequence length="324" mass="34365">MYDRRDGGSSSSAHSMVERQRSLATSAAARASVGSSTDYSRIADLIVRDSSEKTAASTTTRGGSWDERGASDEAVASSVVPRSNSMPPLETNLKESFVPPRPTSGGAAVEVEKPSLMKKISGGALHRPNGQLKPPSDGVCRPEPVKRETSNQPESLETKRSVKRVVLSRDKSQVSKNLKEQQQASGESSAQPSLKLTKAEMLDRRLSVEINRLGIGGGDAGGDGEGNVGALPLDRITTEDMVEEFIQNGDLEGIEDDPVLLAPAPGPAGRISTMDKFAMEVLDGKPPSDWDESLNLVDSDEAGEVTAVDVDSETASKWLKSGSM</sequence>
<feature type="compositionally biased region" description="Polar residues" evidence="1">
    <location>
        <begin position="53"/>
        <end position="62"/>
    </location>
</feature>
<gene>
    <name evidence="2" type="ORF">THAOC_17906</name>
</gene>
<name>K0S8E9_THAOC</name>
<dbReference type="AlphaFoldDB" id="K0S8E9"/>
<evidence type="ECO:0000256" key="1">
    <source>
        <dbReference type="SAM" id="MobiDB-lite"/>
    </source>
</evidence>
<dbReference type="eggNOG" id="ENOG502SMYI">
    <property type="taxonomic scope" value="Eukaryota"/>
</dbReference>
<feature type="compositionally biased region" description="Low complexity" evidence="1">
    <location>
        <begin position="180"/>
        <end position="193"/>
    </location>
</feature>
<reference evidence="2 3" key="1">
    <citation type="journal article" date="2012" name="Genome Biol.">
        <title>Genome and low-iron response of an oceanic diatom adapted to chronic iron limitation.</title>
        <authorList>
            <person name="Lommer M."/>
            <person name="Specht M."/>
            <person name="Roy A.S."/>
            <person name="Kraemer L."/>
            <person name="Andreson R."/>
            <person name="Gutowska M.A."/>
            <person name="Wolf J."/>
            <person name="Bergner S.V."/>
            <person name="Schilhabel M.B."/>
            <person name="Klostermeier U.C."/>
            <person name="Beiko R.G."/>
            <person name="Rosenstiel P."/>
            <person name="Hippler M."/>
            <person name="Laroche J."/>
        </authorList>
    </citation>
    <scope>NUCLEOTIDE SEQUENCE [LARGE SCALE GENOMIC DNA]</scope>
    <source>
        <strain evidence="2 3">CCMP1005</strain>
    </source>
</reference>
<evidence type="ECO:0000313" key="3">
    <source>
        <dbReference type="Proteomes" id="UP000266841"/>
    </source>
</evidence>
<protein>
    <submittedName>
        <fullName evidence="2">Uncharacterized protein</fullName>
    </submittedName>
</protein>
<feature type="compositionally biased region" description="Basic and acidic residues" evidence="1">
    <location>
        <begin position="167"/>
        <end position="179"/>
    </location>
</feature>
<proteinExistence type="predicted"/>
<feature type="region of interest" description="Disordered" evidence="1">
    <location>
        <begin position="1"/>
        <end position="197"/>
    </location>
</feature>
<organism evidence="2 3">
    <name type="scientific">Thalassiosira oceanica</name>
    <name type="common">Marine diatom</name>
    <dbReference type="NCBI Taxonomy" id="159749"/>
    <lineage>
        <taxon>Eukaryota</taxon>
        <taxon>Sar</taxon>
        <taxon>Stramenopiles</taxon>
        <taxon>Ochrophyta</taxon>
        <taxon>Bacillariophyta</taxon>
        <taxon>Coscinodiscophyceae</taxon>
        <taxon>Thalassiosirophycidae</taxon>
        <taxon>Thalassiosirales</taxon>
        <taxon>Thalassiosiraceae</taxon>
        <taxon>Thalassiosira</taxon>
    </lineage>
</organism>